<evidence type="ECO:0000313" key="2">
    <source>
        <dbReference type="Proteomes" id="UP000728032"/>
    </source>
</evidence>
<evidence type="ECO:0000313" key="1">
    <source>
        <dbReference type="EMBL" id="CAD7653430.1"/>
    </source>
</evidence>
<dbReference type="Pfam" id="PF13561">
    <property type="entry name" value="adh_short_C2"/>
    <property type="match status" value="1"/>
</dbReference>
<dbReference type="OrthoDB" id="6506490at2759"/>
<proteinExistence type="predicted"/>
<protein>
    <submittedName>
        <fullName evidence="1">Uncharacterized protein</fullName>
    </submittedName>
</protein>
<dbReference type="EMBL" id="OC921482">
    <property type="protein sequence ID" value="CAD7653430.1"/>
    <property type="molecule type" value="Genomic_DNA"/>
</dbReference>
<keyword evidence="2" id="KW-1185">Reference proteome</keyword>
<organism evidence="1">
    <name type="scientific">Oppiella nova</name>
    <dbReference type="NCBI Taxonomy" id="334625"/>
    <lineage>
        <taxon>Eukaryota</taxon>
        <taxon>Metazoa</taxon>
        <taxon>Ecdysozoa</taxon>
        <taxon>Arthropoda</taxon>
        <taxon>Chelicerata</taxon>
        <taxon>Arachnida</taxon>
        <taxon>Acari</taxon>
        <taxon>Acariformes</taxon>
        <taxon>Sarcoptiformes</taxon>
        <taxon>Oribatida</taxon>
        <taxon>Brachypylina</taxon>
        <taxon>Oppioidea</taxon>
        <taxon>Oppiidae</taxon>
        <taxon>Oppiella</taxon>
    </lineage>
</organism>
<name>A0A7R9M4H2_9ACAR</name>
<reference evidence="1" key="1">
    <citation type="submission" date="2020-11" db="EMBL/GenBank/DDBJ databases">
        <authorList>
            <person name="Tran Van P."/>
        </authorList>
    </citation>
    <scope>NUCLEOTIDE SEQUENCE</scope>
</reference>
<dbReference type="PANTHER" id="PTHR43975">
    <property type="entry name" value="ZGC:101858"/>
    <property type="match status" value="1"/>
</dbReference>
<dbReference type="EMBL" id="CAJPVJ010006657">
    <property type="protein sequence ID" value="CAG2170617.1"/>
    <property type="molecule type" value="Genomic_DNA"/>
</dbReference>
<dbReference type="SUPFAM" id="SSF51735">
    <property type="entry name" value="NAD(P)-binding Rossmann-fold domains"/>
    <property type="match status" value="1"/>
</dbReference>
<dbReference type="InterPro" id="IPR036291">
    <property type="entry name" value="NAD(P)-bd_dom_sf"/>
</dbReference>
<dbReference type="InterPro" id="IPR002347">
    <property type="entry name" value="SDR_fam"/>
</dbReference>
<dbReference type="PANTHER" id="PTHR43975:SF2">
    <property type="entry name" value="EG:BACR7A4.14 PROTEIN-RELATED"/>
    <property type="match status" value="1"/>
</dbReference>
<dbReference type="AlphaFoldDB" id="A0A7R9M4H2"/>
<sequence length="98" mass="10694">MSKSALDMFTKCLALELAHNGVRVNGIYPAPIKSGFYDNLGLTSDELDAIYEQIPQQIPLGRMVRPIENVNAVLFIASRDSSFVTGSTLVCEGGYLLK</sequence>
<dbReference type="PRINTS" id="PR00081">
    <property type="entry name" value="GDHRDH"/>
</dbReference>
<accession>A0A7R9M4H2</accession>
<dbReference type="Proteomes" id="UP000728032">
    <property type="component" value="Unassembled WGS sequence"/>
</dbReference>
<gene>
    <name evidence="1" type="ORF">ONB1V03_LOCUS10084</name>
</gene>
<dbReference type="Gene3D" id="3.40.50.720">
    <property type="entry name" value="NAD(P)-binding Rossmann-like Domain"/>
    <property type="match status" value="1"/>
</dbReference>